<dbReference type="InterPro" id="IPR050339">
    <property type="entry name" value="CC_SR_Kinase"/>
</dbReference>
<evidence type="ECO:0000256" key="5">
    <source>
        <dbReference type="PROSITE-ProRule" id="PRU10141"/>
    </source>
</evidence>
<feature type="compositionally biased region" description="Low complexity" evidence="6">
    <location>
        <begin position="86"/>
        <end position="95"/>
    </location>
</feature>
<evidence type="ECO:0000313" key="9">
    <source>
        <dbReference type="Proteomes" id="UP001158576"/>
    </source>
</evidence>
<keyword evidence="4 5" id="KW-0067">ATP-binding</keyword>
<accession>A0ABN7S3U2</accession>
<dbReference type="Pfam" id="PF00069">
    <property type="entry name" value="Pkinase"/>
    <property type="match status" value="1"/>
</dbReference>
<dbReference type="PANTHER" id="PTHR11042:SF185">
    <property type="entry name" value="WEE1-LIKE PROTEIN KINASE"/>
    <property type="match status" value="1"/>
</dbReference>
<reference evidence="8 9" key="1">
    <citation type="submission" date="2021-04" db="EMBL/GenBank/DDBJ databases">
        <authorList>
            <person name="Bliznina A."/>
        </authorList>
    </citation>
    <scope>NUCLEOTIDE SEQUENCE [LARGE SCALE GENOMIC DNA]</scope>
</reference>
<feature type="compositionally biased region" description="Polar residues" evidence="6">
    <location>
        <begin position="196"/>
        <end position="206"/>
    </location>
</feature>
<dbReference type="Proteomes" id="UP001158576">
    <property type="component" value="Chromosome PAR"/>
</dbReference>
<evidence type="ECO:0000256" key="2">
    <source>
        <dbReference type="ARBA" id="ARBA00022741"/>
    </source>
</evidence>
<keyword evidence="1" id="KW-0808">Transferase</keyword>
<dbReference type="InterPro" id="IPR000719">
    <property type="entry name" value="Prot_kinase_dom"/>
</dbReference>
<keyword evidence="9" id="KW-1185">Reference proteome</keyword>
<evidence type="ECO:0000256" key="4">
    <source>
        <dbReference type="ARBA" id="ARBA00022840"/>
    </source>
</evidence>
<feature type="region of interest" description="Disordered" evidence="6">
    <location>
        <begin position="58"/>
        <end position="130"/>
    </location>
</feature>
<evidence type="ECO:0000259" key="7">
    <source>
        <dbReference type="PROSITE" id="PS50011"/>
    </source>
</evidence>
<organism evidence="8 9">
    <name type="scientific">Oikopleura dioica</name>
    <name type="common">Tunicate</name>
    <dbReference type="NCBI Taxonomy" id="34765"/>
    <lineage>
        <taxon>Eukaryota</taxon>
        <taxon>Metazoa</taxon>
        <taxon>Chordata</taxon>
        <taxon>Tunicata</taxon>
        <taxon>Appendicularia</taxon>
        <taxon>Copelata</taxon>
        <taxon>Oikopleuridae</taxon>
        <taxon>Oikopleura</taxon>
    </lineage>
</organism>
<name>A0ABN7S3U2_OIKDI</name>
<feature type="domain" description="Protein kinase" evidence="7">
    <location>
        <begin position="225"/>
        <end position="493"/>
    </location>
</feature>
<evidence type="ECO:0000256" key="1">
    <source>
        <dbReference type="ARBA" id="ARBA00022679"/>
    </source>
</evidence>
<dbReference type="Gene3D" id="1.10.510.10">
    <property type="entry name" value="Transferase(Phosphotransferase) domain 1"/>
    <property type="match status" value="1"/>
</dbReference>
<dbReference type="Gene3D" id="3.30.200.20">
    <property type="entry name" value="Phosphorylase Kinase, domain 1"/>
    <property type="match status" value="1"/>
</dbReference>
<proteinExistence type="predicted"/>
<dbReference type="EMBL" id="OU015568">
    <property type="protein sequence ID" value="CAG5091771.1"/>
    <property type="molecule type" value="Genomic_DNA"/>
</dbReference>
<feature type="region of interest" description="Disordered" evidence="6">
    <location>
        <begin position="148"/>
        <end position="206"/>
    </location>
</feature>
<gene>
    <name evidence="8" type="ORF">OKIOD_LOCUS4795</name>
</gene>
<keyword evidence="2 5" id="KW-0547">Nucleotide-binding</keyword>
<dbReference type="SMART" id="SM00220">
    <property type="entry name" value="S_TKc"/>
    <property type="match status" value="1"/>
</dbReference>
<feature type="binding site" evidence="5">
    <location>
        <position position="255"/>
    </location>
    <ligand>
        <name>ATP</name>
        <dbReference type="ChEBI" id="CHEBI:30616"/>
    </ligand>
</feature>
<evidence type="ECO:0000256" key="6">
    <source>
        <dbReference type="SAM" id="MobiDB-lite"/>
    </source>
</evidence>
<feature type="compositionally biased region" description="Polar residues" evidence="6">
    <location>
        <begin position="175"/>
        <end position="185"/>
    </location>
</feature>
<dbReference type="PROSITE" id="PS00107">
    <property type="entry name" value="PROTEIN_KINASE_ATP"/>
    <property type="match status" value="1"/>
</dbReference>
<evidence type="ECO:0000256" key="3">
    <source>
        <dbReference type="ARBA" id="ARBA00022777"/>
    </source>
</evidence>
<dbReference type="InterPro" id="IPR011009">
    <property type="entry name" value="Kinase-like_dom_sf"/>
</dbReference>
<dbReference type="PANTHER" id="PTHR11042">
    <property type="entry name" value="EUKARYOTIC TRANSLATION INITIATION FACTOR 2-ALPHA KINASE EIF2-ALPHA KINASE -RELATED"/>
    <property type="match status" value="1"/>
</dbReference>
<dbReference type="PROSITE" id="PS50011">
    <property type="entry name" value="PROTEIN_KINASE_DOM"/>
    <property type="match status" value="1"/>
</dbReference>
<dbReference type="InterPro" id="IPR017441">
    <property type="entry name" value="Protein_kinase_ATP_BS"/>
</dbReference>
<keyword evidence="3" id="KW-0418">Kinase</keyword>
<dbReference type="SUPFAM" id="SSF56112">
    <property type="entry name" value="Protein kinase-like (PK-like)"/>
    <property type="match status" value="1"/>
</dbReference>
<evidence type="ECO:0000313" key="8">
    <source>
        <dbReference type="EMBL" id="CAG5091771.1"/>
    </source>
</evidence>
<protein>
    <submittedName>
        <fullName evidence="8">Oidioi.mRNA.OKI2018_I69.PAR.g13237.t1.cds</fullName>
    </submittedName>
</protein>
<sequence length="534" mass="58663">MMLDSNKTEIFKPENFIKTIPEKINLPPMRQLKRRCSSPLLNQPAAKCLDGLMKIMDSDDSDVDSTPDSGLSGSGSGSDDKPLPLPLKTSPSPLKMARRRRRVFANSPLSKRACGQDPDSESSPPCSPIGTRRLRQLALFDKSGMDCSSTSVGASPLTPRTPRIAPRRLTESPRWRQSPSASRSGTPKIDPGVTVNPFTPGNRNNTSKTRVSLRAAATYRYRVEFHEAGLLGQGQFGAVYKAVNRFDGCVYAVKKIKKPAKGGAYGDASAIREVCALAVLGKGHVNVVRYFSAWCEQSQMFIQSEYCNGGSVADVIQDHRVHRLGGFSTEMANDLLKQVSSGLEFIHEQDLAHLDIKPANIFRSFSDVVTLEMPETKHSGPVTYKIGDLGHVTQSTVKSVNEGDCRYMSKEMIDSEKTDLFKADIFALGLSVYEAISLIELPQNGPVWHELRSGSIPSILSVDDSLNNLLLKMLSPVYQSRPSAKEICAHFAAPQSPVDINAQLQQLLKEEMLKNEKLLMELREIKAGRNPTSA</sequence>